<dbReference type="HOGENOM" id="CLU_1225811_0_0_1"/>
<dbReference type="AlphaFoldDB" id="R7UGA5"/>
<reference evidence="2" key="3">
    <citation type="submission" date="2015-06" db="UniProtKB">
        <authorList>
            <consortium name="EnsemblMetazoa"/>
        </authorList>
    </citation>
    <scope>IDENTIFICATION</scope>
</reference>
<reference evidence="3" key="1">
    <citation type="submission" date="2012-12" db="EMBL/GenBank/DDBJ databases">
        <authorList>
            <person name="Hellsten U."/>
            <person name="Grimwood J."/>
            <person name="Chapman J.A."/>
            <person name="Shapiro H."/>
            <person name="Aerts A."/>
            <person name="Otillar R.P."/>
            <person name="Terry A.Y."/>
            <person name="Boore J.L."/>
            <person name="Simakov O."/>
            <person name="Marletaz F."/>
            <person name="Cho S.-J."/>
            <person name="Edsinger-Gonzales E."/>
            <person name="Havlak P."/>
            <person name="Kuo D.-H."/>
            <person name="Larsson T."/>
            <person name="Lv J."/>
            <person name="Arendt D."/>
            <person name="Savage R."/>
            <person name="Osoegawa K."/>
            <person name="de Jong P."/>
            <person name="Lindberg D.R."/>
            <person name="Seaver E.C."/>
            <person name="Weisblat D.A."/>
            <person name="Putnam N.H."/>
            <person name="Grigoriev I.V."/>
            <person name="Rokhsar D.S."/>
        </authorList>
    </citation>
    <scope>NUCLEOTIDE SEQUENCE</scope>
    <source>
        <strain evidence="3">I ESC-2004</strain>
    </source>
</reference>
<dbReference type="Proteomes" id="UP000014760">
    <property type="component" value="Unassembled WGS sequence"/>
</dbReference>
<name>R7UGA5_CAPTE</name>
<dbReference type="EMBL" id="KB301692">
    <property type="protein sequence ID" value="ELU05250.1"/>
    <property type="molecule type" value="Genomic_DNA"/>
</dbReference>
<reference evidence="1 3" key="2">
    <citation type="journal article" date="2013" name="Nature">
        <title>Insights into bilaterian evolution from three spiralian genomes.</title>
        <authorList>
            <person name="Simakov O."/>
            <person name="Marletaz F."/>
            <person name="Cho S.J."/>
            <person name="Edsinger-Gonzales E."/>
            <person name="Havlak P."/>
            <person name="Hellsten U."/>
            <person name="Kuo D.H."/>
            <person name="Larsson T."/>
            <person name="Lv J."/>
            <person name="Arendt D."/>
            <person name="Savage R."/>
            <person name="Osoegawa K."/>
            <person name="de Jong P."/>
            <person name="Grimwood J."/>
            <person name="Chapman J.A."/>
            <person name="Shapiro H."/>
            <person name="Aerts A."/>
            <person name="Otillar R.P."/>
            <person name="Terry A.Y."/>
            <person name="Boore J.L."/>
            <person name="Grigoriev I.V."/>
            <person name="Lindberg D.R."/>
            <person name="Seaver E.C."/>
            <person name="Weisblat D.A."/>
            <person name="Putnam N.H."/>
            <person name="Rokhsar D.S."/>
        </authorList>
    </citation>
    <scope>NUCLEOTIDE SEQUENCE</scope>
    <source>
        <strain evidence="1 3">I ESC-2004</strain>
    </source>
</reference>
<dbReference type="EnsemblMetazoa" id="CapteT206880">
    <property type="protein sequence ID" value="CapteP206880"/>
    <property type="gene ID" value="CapteG206880"/>
</dbReference>
<keyword evidence="3" id="KW-1185">Reference proteome</keyword>
<organism evidence="1">
    <name type="scientific">Capitella teleta</name>
    <name type="common">Polychaete worm</name>
    <dbReference type="NCBI Taxonomy" id="283909"/>
    <lineage>
        <taxon>Eukaryota</taxon>
        <taxon>Metazoa</taxon>
        <taxon>Spiralia</taxon>
        <taxon>Lophotrochozoa</taxon>
        <taxon>Annelida</taxon>
        <taxon>Polychaeta</taxon>
        <taxon>Sedentaria</taxon>
        <taxon>Scolecida</taxon>
        <taxon>Capitellidae</taxon>
        <taxon>Capitella</taxon>
    </lineage>
</organism>
<proteinExistence type="predicted"/>
<sequence>MSRNEKRRLSRAAKASKPKAVFGKRHDCALKAGKLRHAEYFVFRVDPELSVETVKQQITDGGATVVEIERMSQDNAVTQSFRVLVNVDDPNKLYSEDFWGDGVGCRRFYSLCRLFNLMISHGYVPHSLLQATVISIPKDTRASLCKSDNYRGIALCNSIGKLFDLMILGKFESCFYSSDMQFGFKRGMSTTLCTATLRETMYYFSRRGSDAFVCFLDARTKPSATF</sequence>
<evidence type="ECO:0000313" key="3">
    <source>
        <dbReference type="Proteomes" id="UP000014760"/>
    </source>
</evidence>
<evidence type="ECO:0000313" key="2">
    <source>
        <dbReference type="EnsemblMetazoa" id="CapteP206880"/>
    </source>
</evidence>
<accession>R7UGA5</accession>
<dbReference type="PANTHER" id="PTHR19446">
    <property type="entry name" value="REVERSE TRANSCRIPTASES"/>
    <property type="match status" value="1"/>
</dbReference>
<dbReference type="OrthoDB" id="6240251at2759"/>
<protein>
    <recommendedName>
        <fullName evidence="4">Reverse transcriptase domain-containing protein</fullName>
    </recommendedName>
</protein>
<evidence type="ECO:0000313" key="1">
    <source>
        <dbReference type="EMBL" id="ELU05250.1"/>
    </source>
</evidence>
<dbReference type="EMBL" id="AMQN01007904">
    <property type="status" value="NOT_ANNOTATED_CDS"/>
    <property type="molecule type" value="Genomic_DNA"/>
</dbReference>
<evidence type="ECO:0008006" key="4">
    <source>
        <dbReference type="Google" id="ProtNLM"/>
    </source>
</evidence>
<gene>
    <name evidence="1" type="ORF">CAPTEDRAFT_206880</name>
</gene>